<dbReference type="EMBL" id="UGLB01000003">
    <property type="protein sequence ID" value="STT50907.1"/>
    <property type="molecule type" value="Genomic_DNA"/>
</dbReference>
<evidence type="ECO:0000313" key="3">
    <source>
        <dbReference type="Proteomes" id="UP000255099"/>
    </source>
</evidence>
<gene>
    <name evidence="2" type="ORF">NCTC9637_05917</name>
</gene>
<protein>
    <submittedName>
        <fullName evidence="2">RES domain</fullName>
    </submittedName>
</protein>
<sequence>MTLKTIIEQFPPLSVDELVTGINNFPQYNIAMKKEFLAKLIKHHPLLYVDWGEGSSYYRARYMGNDASPIDHVSKILCPPKEIRSYGRIDSDENEILYTASSKNTALNELKNYNNSFNYYTIATFRIYNSIKVLPIGELSHTQVTGRGMLLGNQSQSINKLINACNPDEVTRLLITDKFLSDSLMSDNYNITSYVANCIFEKNSDIYVIAYPSKQYPGGINFAIKNKVIWDHLGINAVRYAQIRHLACGYFEERNTRHVKGITQRGKLIWDENHADDEYYTYPLEPLWTPGQSI</sequence>
<dbReference type="RefSeq" id="WP_004192285.1">
    <property type="nucleotide sequence ID" value="NZ_AP021880.1"/>
</dbReference>
<feature type="domain" description="RES" evidence="1">
    <location>
        <begin position="80"/>
        <end position="225"/>
    </location>
</feature>
<accession>A0A1L5W420</accession>
<dbReference type="Proteomes" id="UP000255099">
    <property type="component" value="Unassembled WGS sequence"/>
</dbReference>
<dbReference type="AlphaFoldDB" id="A0A1L5W420"/>
<dbReference type="Pfam" id="PF08808">
    <property type="entry name" value="RES"/>
    <property type="match status" value="1"/>
</dbReference>
<reference evidence="2 3" key="1">
    <citation type="submission" date="2018-06" db="EMBL/GenBank/DDBJ databases">
        <authorList>
            <consortium name="Pathogen Informatics"/>
            <person name="Doyle S."/>
        </authorList>
    </citation>
    <scope>NUCLEOTIDE SEQUENCE [LARGE SCALE GENOMIC DNA]</scope>
    <source>
        <strain evidence="2 3">NCTC9637</strain>
    </source>
</reference>
<name>A0A1L5W420_KLEPN</name>
<organism evidence="2 3">
    <name type="scientific">Klebsiella pneumoniae</name>
    <dbReference type="NCBI Taxonomy" id="573"/>
    <lineage>
        <taxon>Bacteria</taxon>
        <taxon>Pseudomonadati</taxon>
        <taxon>Pseudomonadota</taxon>
        <taxon>Gammaproteobacteria</taxon>
        <taxon>Enterobacterales</taxon>
        <taxon>Enterobacteriaceae</taxon>
        <taxon>Klebsiella/Raoultella group</taxon>
        <taxon>Klebsiella</taxon>
        <taxon>Klebsiella pneumoniae complex</taxon>
    </lineage>
</organism>
<dbReference type="InterPro" id="IPR014914">
    <property type="entry name" value="RES_dom"/>
</dbReference>
<proteinExistence type="predicted"/>
<evidence type="ECO:0000313" key="2">
    <source>
        <dbReference type="EMBL" id="STT50907.1"/>
    </source>
</evidence>
<accession>A0A4V0HJA9</accession>
<evidence type="ECO:0000259" key="1">
    <source>
        <dbReference type="Pfam" id="PF08808"/>
    </source>
</evidence>